<keyword evidence="4" id="KW-1185">Reference proteome</keyword>
<sequence length="458" mass="50207">GAFFQKLYVISAQLDSDVSELLCVPAASAPEPNPESEPLFPELDPVIPEECCIPDPNISEPVSSEGLVDSISDAISELRSPMLVTEDLTDPEGSSGNDQSGTDASPETAEEDIPTGASAPEPTSEPMEPELDPVNPEEWCITEPLSSEGLVDDISNAILELRCPTLVFKDLINPEGPSAEVEESRGNNQSGADASPESTEEAIPTEYAKVRKISKISAFFQNLFGNSAQPQKDPAVPEPRCNPEASVPEQEPQSHIPQNISQLKNRLEECALSETPVTEVWPNVFLGNEDRTKLKKMGITHILNAAAVKKKLRVLMGMPKAKDMKGKINTGAKYYKGMKIKYCGLPTTHKDSVKMGMYFSPAAKFINKALRKPQSKIYLSHKCSSPNHSPVLLLAYLMIHCDMNVEEATDHVTKTRHIKPSVSFLTQLMSLNAELVEQRKQRLLDTEKQRDCLIIAST</sequence>
<comment type="caution">
    <text evidence="3">The sequence shown here is derived from an EMBL/GenBank/DDBJ whole genome shotgun (WGS) entry which is preliminary data.</text>
</comment>
<dbReference type="SUPFAM" id="SSF52799">
    <property type="entry name" value="(Phosphotyrosine protein) phosphatases II"/>
    <property type="match status" value="1"/>
</dbReference>
<feature type="region of interest" description="Disordered" evidence="1">
    <location>
        <begin position="226"/>
        <end position="254"/>
    </location>
</feature>
<dbReference type="PANTHER" id="PTHR45682">
    <property type="entry name" value="AGAP008228-PA"/>
    <property type="match status" value="1"/>
</dbReference>
<feature type="region of interest" description="Disordered" evidence="1">
    <location>
        <begin position="176"/>
        <end position="202"/>
    </location>
</feature>
<name>A0ABD0N6K2_CIRMR</name>
<proteinExistence type="predicted"/>
<dbReference type="InterPro" id="IPR000340">
    <property type="entry name" value="Dual-sp_phosphatase_cat-dom"/>
</dbReference>
<evidence type="ECO:0000313" key="3">
    <source>
        <dbReference type="EMBL" id="KAL0157757.1"/>
    </source>
</evidence>
<dbReference type="PANTHER" id="PTHR45682:SF3">
    <property type="entry name" value="DUAL SPECIFICITY PROTEIN PHOSPHATASE"/>
    <property type="match status" value="1"/>
</dbReference>
<evidence type="ECO:0000256" key="1">
    <source>
        <dbReference type="SAM" id="MobiDB-lite"/>
    </source>
</evidence>
<dbReference type="Gene3D" id="3.90.190.10">
    <property type="entry name" value="Protein tyrosine phosphatase superfamily"/>
    <property type="match status" value="1"/>
</dbReference>
<evidence type="ECO:0000313" key="4">
    <source>
        <dbReference type="Proteomes" id="UP001529510"/>
    </source>
</evidence>
<dbReference type="SMART" id="SM00195">
    <property type="entry name" value="DSPc"/>
    <property type="match status" value="1"/>
</dbReference>
<dbReference type="PROSITE" id="PS50054">
    <property type="entry name" value="TYR_PHOSPHATASE_DUAL"/>
    <property type="match status" value="1"/>
</dbReference>
<dbReference type="EMBL" id="JAMKFB020000023">
    <property type="protein sequence ID" value="KAL0157757.1"/>
    <property type="molecule type" value="Genomic_DNA"/>
</dbReference>
<dbReference type="AlphaFoldDB" id="A0ABD0N6K2"/>
<dbReference type="Pfam" id="PF00782">
    <property type="entry name" value="DSPc"/>
    <property type="match status" value="1"/>
</dbReference>
<dbReference type="Proteomes" id="UP001529510">
    <property type="component" value="Unassembled WGS sequence"/>
</dbReference>
<feature type="compositionally biased region" description="Polar residues" evidence="1">
    <location>
        <begin position="92"/>
        <end position="105"/>
    </location>
</feature>
<reference evidence="3 4" key="1">
    <citation type="submission" date="2024-05" db="EMBL/GenBank/DDBJ databases">
        <title>Genome sequencing and assembly of Indian major carp, Cirrhinus mrigala (Hamilton, 1822).</title>
        <authorList>
            <person name="Mohindra V."/>
            <person name="Chowdhury L.M."/>
            <person name="Lal K."/>
            <person name="Jena J.K."/>
        </authorList>
    </citation>
    <scope>NUCLEOTIDE SEQUENCE [LARGE SCALE GENOMIC DNA]</scope>
    <source>
        <strain evidence="3">CM1030</strain>
        <tissue evidence="3">Blood</tissue>
    </source>
</reference>
<protein>
    <recommendedName>
        <fullName evidence="2">Tyrosine-protein phosphatase domain-containing protein</fullName>
    </recommendedName>
</protein>
<feature type="domain" description="Tyrosine-protein phosphatase" evidence="2">
    <location>
        <begin position="275"/>
        <end position="437"/>
    </location>
</feature>
<gene>
    <name evidence="3" type="ORF">M9458_045833</name>
</gene>
<dbReference type="InterPro" id="IPR020405">
    <property type="entry name" value="Atypical_DUSP_subfamA"/>
</dbReference>
<feature type="non-terminal residue" evidence="3">
    <location>
        <position position="1"/>
    </location>
</feature>
<dbReference type="InterPro" id="IPR020422">
    <property type="entry name" value="TYR_PHOSPHATASE_DUAL_dom"/>
</dbReference>
<dbReference type="InterPro" id="IPR029021">
    <property type="entry name" value="Prot-tyrosine_phosphatase-like"/>
</dbReference>
<feature type="region of interest" description="Disordered" evidence="1">
    <location>
        <begin position="86"/>
        <end position="135"/>
    </location>
</feature>
<organism evidence="3 4">
    <name type="scientific">Cirrhinus mrigala</name>
    <name type="common">Mrigala</name>
    <dbReference type="NCBI Taxonomy" id="683832"/>
    <lineage>
        <taxon>Eukaryota</taxon>
        <taxon>Metazoa</taxon>
        <taxon>Chordata</taxon>
        <taxon>Craniata</taxon>
        <taxon>Vertebrata</taxon>
        <taxon>Euteleostomi</taxon>
        <taxon>Actinopterygii</taxon>
        <taxon>Neopterygii</taxon>
        <taxon>Teleostei</taxon>
        <taxon>Ostariophysi</taxon>
        <taxon>Cypriniformes</taxon>
        <taxon>Cyprinidae</taxon>
        <taxon>Labeoninae</taxon>
        <taxon>Labeonini</taxon>
        <taxon>Cirrhinus</taxon>
    </lineage>
</organism>
<accession>A0ABD0N6K2</accession>
<evidence type="ECO:0000259" key="2">
    <source>
        <dbReference type="PROSITE" id="PS50054"/>
    </source>
</evidence>